<dbReference type="Proteomes" id="UP000680586">
    <property type="component" value="Segment"/>
</dbReference>
<sequence length="463" mass="52306">ESTLLSLIRILIRIGFRLPFCRLISRGTMAARSRSFDNRANFTGTYQNVSLGTTTTRSLATGLNGTCDDTVGNYPNPNGLSITRLNRQYPGLDGKRFNAVTGVLERQMNNFPLGSHPGPVDPRSAFPALTALAKSNYAWNILSKANPSAPDVSLPTTLLELKDIPSLMRSWYGLFARRPRGLTGRLLERRNGDLTYRGYLPPQWALILSRTPEIIASGHLTWRWAVAPFIRDMRTLLDLQYLLSKRVAELKKLYTGRVIRRRVQLGKNSSQTVQTNQILHSEGLVIKGTRFIRYTESVWGTVKYKAPQQLNVAMLHNEAKLRSFAYRLITGINTHGALATAWELMPWSWLVDWFTQIGTVINATNNTLGLVHSDCCLMRHTSSETTIVIDNAASESWARPNRDYLETYERKERFVVAPVLPFAPTYLPIFTRKAELILGSLLISRVRPGETLARSLTKLLYRR</sequence>
<evidence type="ECO:0000313" key="2">
    <source>
        <dbReference type="Proteomes" id="UP000680586"/>
    </source>
</evidence>
<name>A0A8S5L526_9VIRU</name>
<keyword evidence="2" id="KW-1185">Reference proteome</keyword>
<dbReference type="GeneID" id="80399804"/>
<evidence type="ECO:0000313" key="1">
    <source>
        <dbReference type="EMBL" id="DAD52800.1"/>
    </source>
</evidence>
<organism evidence="1 2">
    <name type="scientific">ssRNA phage SRR7976327_2</name>
    <dbReference type="NCBI Taxonomy" id="2786731"/>
    <lineage>
        <taxon>Viruses</taxon>
        <taxon>Riboviria</taxon>
        <taxon>Orthornavirae</taxon>
        <taxon>Lenarviricota</taxon>
        <taxon>Leviviricetes</taxon>
        <taxon>Timlovirales</taxon>
        <taxon>Steitzviridae</taxon>
        <taxon>Bicehmovirus</taxon>
        <taxon>Bicehmovirus pelenecus</taxon>
    </lineage>
</organism>
<accession>A0A8S5L526</accession>
<dbReference type="EMBL" id="BK014210">
    <property type="protein sequence ID" value="DAD52800.1"/>
    <property type="molecule type" value="Genomic_RNA"/>
</dbReference>
<proteinExistence type="predicted"/>
<feature type="non-terminal residue" evidence="1">
    <location>
        <position position="1"/>
    </location>
</feature>
<reference evidence="1 2" key="1">
    <citation type="submission" date="2020-09" db="EMBL/GenBank/DDBJ databases">
        <title>Leviviricetes taxonomy.</title>
        <authorList>
            <person name="Stockdale S.R."/>
            <person name="Callanan J."/>
            <person name="Adriaenssens E.M."/>
            <person name="Kuhn J.H."/>
            <person name="Rumnieks J."/>
            <person name="Shkoporov A."/>
            <person name="Draper L.A."/>
            <person name="Ross P."/>
            <person name="Hill C."/>
        </authorList>
    </citation>
    <scope>NUCLEOTIDE SEQUENCE [LARGE SCALE GENOMIC DNA]</scope>
</reference>
<protein>
    <submittedName>
        <fullName evidence="1">Maturation protein</fullName>
    </submittedName>
</protein>
<dbReference type="RefSeq" id="YP_010770468.1">
    <property type="nucleotide sequence ID" value="NC_074278.1"/>
</dbReference>
<dbReference type="KEGG" id="vg:80399804"/>
<gene>
    <name evidence="1" type="primary">SRR7976327_2_1</name>
</gene>